<dbReference type="EMBL" id="JAODUO010001008">
    <property type="protein sequence ID" value="KAK2171967.1"/>
    <property type="molecule type" value="Genomic_DNA"/>
</dbReference>
<dbReference type="PANTHER" id="PTHR16212">
    <property type="entry name" value="FOCADHESIN FAMILY MEMBER"/>
    <property type="match status" value="1"/>
</dbReference>
<dbReference type="InterPro" id="IPR045163">
    <property type="entry name" value="Focadhesin/RST1"/>
</dbReference>
<dbReference type="PANTHER" id="PTHR16212:SF4">
    <property type="entry name" value="FOCADHESIN"/>
    <property type="match status" value="1"/>
</dbReference>
<evidence type="ECO:0000259" key="1">
    <source>
        <dbReference type="Pfam" id="PF12530"/>
    </source>
</evidence>
<evidence type="ECO:0000313" key="3">
    <source>
        <dbReference type="Proteomes" id="UP001209878"/>
    </source>
</evidence>
<organism evidence="2 3">
    <name type="scientific">Ridgeia piscesae</name>
    <name type="common">Tubeworm</name>
    <dbReference type="NCBI Taxonomy" id="27915"/>
    <lineage>
        <taxon>Eukaryota</taxon>
        <taxon>Metazoa</taxon>
        <taxon>Spiralia</taxon>
        <taxon>Lophotrochozoa</taxon>
        <taxon>Annelida</taxon>
        <taxon>Polychaeta</taxon>
        <taxon>Sedentaria</taxon>
        <taxon>Canalipalpata</taxon>
        <taxon>Sabellida</taxon>
        <taxon>Siboglinidae</taxon>
        <taxon>Ridgeia</taxon>
    </lineage>
</organism>
<dbReference type="InterPro" id="IPR022542">
    <property type="entry name" value="FOCAD/RST1_DUF3730"/>
</dbReference>
<accession>A0AAD9NIW9</accession>
<reference evidence="2" key="1">
    <citation type="journal article" date="2023" name="Mol. Biol. Evol.">
        <title>Third-Generation Sequencing Reveals the Adaptive Role of the Epigenome in Three Deep-Sea Polychaetes.</title>
        <authorList>
            <person name="Perez M."/>
            <person name="Aroh O."/>
            <person name="Sun Y."/>
            <person name="Lan Y."/>
            <person name="Juniper S.K."/>
            <person name="Young C.R."/>
            <person name="Angers B."/>
            <person name="Qian P.Y."/>
        </authorList>
    </citation>
    <scope>NUCLEOTIDE SEQUENCE</scope>
    <source>
        <strain evidence="2">R07B-5</strain>
    </source>
</reference>
<dbReference type="Proteomes" id="UP001209878">
    <property type="component" value="Unassembled WGS sequence"/>
</dbReference>
<name>A0AAD9NIW9_RIDPI</name>
<sequence length="403" mass="45758">MLAMSASLKPVVLRLVTLLWKQQDRCFPHLQKMLLEKETAVVQGETMVDESLIARAASIRDICRNRPHQHGADMLVLVSAILNECSGETEAVAVAMALEGLRYLCEAEVVDIRTAWSVLAAKLQHDERSQVMCEVCRLFALVPQLQVATREYEVFESRVVAMLWIYTQSSHLSVARAAYRSLANFNPSMFIVQHLPKEFHADVEESEGREDSDMKDTPPSVITGDLYIRLMRSLSDPLIPAYTDLQRALVSHEVTNMPRGVLHTRSARTANPNKALASIPECIQSRFDRNPPPELRPSLTVGLLLSYNPLVPVGRDGKPRNQHIVQHGRSYHQMLYTLMNEVAVSLTEWNELLLLPQAWSLFMQRCFSAYLEGYTTELVLQLEQGQVDDLEENQLHQETAWLW</sequence>
<dbReference type="AlphaFoldDB" id="A0AAD9NIW9"/>
<keyword evidence="3" id="KW-1185">Reference proteome</keyword>
<comment type="caution">
    <text evidence="2">The sequence shown here is derived from an EMBL/GenBank/DDBJ whole genome shotgun (WGS) entry which is preliminary data.</text>
</comment>
<dbReference type="GO" id="GO:0060147">
    <property type="term" value="P:regulation of post-transcriptional gene silencing"/>
    <property type="evidence" value="ECO:0007669"/>
    <property type="project" value="InterPro"/>
</dbReference>
<evidence type="ECO:0000313" key="2">
    <source>
        <dbReference type="EMBL" id="KAK2171967.1"/>
    </source>
</evidence>
<gene>
    <name evidence="2" type="ORF">NP493_1010g00002</name>
</gene>
<dbReference type="Pfam" id="PF12530">
    <property type="entry name" value="DUF3730"/>
    <property type="match status" value="1"/>
</dbReference>
<proteinExistence type="predicted"/>
<protein>
    <recommendedName>
        <fullName evidence="1">DUF3730 domain-containing protein</fullName>
    </recommendedName>
</protein>
<feature type="domain" description="DUF3730" evidence="1">
    <location>
        <begin position="5"/>
        <end position="182"/>
    </location>
</feature>